<dbReference type="PROSITE" id="PS50857">
    <property type="entry name" value="COX2_CUA"/>
    <property type="match status" value="1"/>
</dbReference>
<evidence type="ECO:0000256" key="9">
    <source>
        <dbReference type="ARBA" id="ARBA00023008"/>
    </source>
</evidence>
<evidence type="ECO:0000256" key="7">
    <source>
        <dbReference type="ARBA" id="ARBA00022982"/>
    </source>
</evidence>
<comment type="function">
    <text evidence="11">Subunits I and II form the functional core of the enzyme complex. Electrons originating in cytochrome c are transferred via heme a and Cu(A) to the binuclear center formed by heme a3 and Cu(B).</text>
</comment>
<evidence type="ECO:0000256" key="1">
    <source>
        <dbReference type="ARBA" id="ARBA00004141"/>
    </source>
</evidence>
<evidence type="ECO:0000256" key="8">
    <source>
        <dbReference type="ARBA" id="ARBA00022989"/>
    </source>
</evidence>
<comment type="caution">
    <text evidence="16">The sequence shown here is derived from an EMBL/GenBank/DDBJ whole genome shotgun (WGS) entry which is preliminary data.</text>
</comment>
<comment type="subcellular location">
    <subcellularLocation>
        <location evidence="1">Membrane</location>
        <topology evidence="1">Multi-pass membrane protein</topology>
    </subcellularLocation>
</comment>
<comment type="catalytic activity">
    <reaction evidence="13">
        <text>4 Fe(II)-[cytochrome c] + O2 + 8 H(+)(in) = 4 Fe(III)-[cytochrome c] + 2 H2O + 4 H(+)(out)</text>
        <dbReference type="Rhea" id="RHEA:11436"/>
        <dbReference type="Rhea" id="RHEA-COMP:10350"/>
        <dbReference type="Rhea" id="RHEA-COMP:14399"/>
        <dbReference type="ChEBI" id="CHEBI:15377"/>
        <dbReference type="ChEBI" id="CHEBI:15378"/>
        <dbReference type="ChEBI" id="CHEBI:15379"/>
        <dbReference type="ChEBI" id="CHEBI:29033"/>
        <dbReference type="ChEBI" id="CHEBI:29034"/>
        <dbReference type="EC" id="7.1.1.9"/>
    </reaction>
</comment>
<dbReference type="PANTHER" id="PTHR22888">
    <property type="entry name" value="CYTOCHROME C OXIDASE, SUBUNIT II"/>
    <property type="match status" value="1"/>
</dbReference>
<feature type="transmembrane region" description="Helical" evidence="14">
    <location>
        <begin position="64"/>
        <end position="87"/>
    </location>
</feature>
<keyword evidence="8 14" id="KW-1133">Transmembrane helix</keyword>
<dbReference type="PANTHER" id="PTHR22888:SF9">
    <property type="entry name" value="CYTOCHROME C OXIDASE SUBUNIT 2"/>
    <property type="match status" value="1"/>
</dbReference>
<keyword evidence="5 14" id="KW-0812">Transmembrane</keyword>
<feature type="domain" description="Cytochrome oxidase subunit II copper A binding" evidence="15">
    <location>
        <begin position="98"/>
        <end position="212"/>
    </location>
</feature>
<dbReference type="AlphaFoldDB" id="A0A176XGN4"/>
<evidence type="ECO:0000259" key="15">
    <source>
        <dbReference type="PROSITE" id="PS50857"/>
    </source>
</evidence>
<dbReference type="PROSITE" id="PS00078">
    <property type="entry name" value="COX2"/>
    <property type="match status" value="1"/>
</dbReference>
<protein>
    <recommendedName>
        <fullName evidence="12">Cytochrome aa3 subunit 2</fullName>
    </recommendedName>
</protein>
<evidence type="ECO:0000256" key="6">
    <source>
        <dbReference type="ARBA" id="ARBA00022723"/>
    </source>
</evidence>
<dbReference type="PRINTS" id="PR01166">
    <property type="entry name" value="CYCOXIDASEII"/>
</dbReference>
<dbReference type="EMBL" id="LXPS01000004">
    <property type="protein sequence ID" value="OAE48968.1"/>
    <property type="molecule type" value="Genomic_DNA"/>
</dbReference>
<evidence type="ECO:0000313" key="17">
    <source>
        <dbReference type="Proteomes" id="UP000077098"/>
    </source>
</evidence>
<keyword evidence="10 14" id="KW-0472">Membrane</keyword>
<dbReference type="SUPFAM" id="SSF49503">
    <property type="entry name" value="Cupredoxins"/>
    <property type="match status" value="1"/>
</dbReference>
<evidence type="ECO:0000256" key="2">
    <source>
        <dbReference type="ARBA" id="ARBA00007866"/>
    </source>
</evidence>
<dbReference type="GO" id="GO:0016020">
    <property type="term" value="C:membrane"/>
    <property type="evidence" value="ECO:0007669"/>
    <property type="project" value="UniProtKB-SubCell"/>
</dbReference>
<evidence type="ECO:0000256" key="12">
    <source>
        <dbReference type="ARBA" id="ARBA00031399"/>
    </source>
</evidence>
<dbReference type="Proteomes" id="UP000077098">
    <property type="component" value="Unassembled WGS sequence"/>
</dbReference>
<gene>
    <name evidence="16" type="ORF">A7J57_20760</name>
</gene>
<keyword evidence="4" id="KW-0679">Respiratory chain</keyword>
<dbReference type="Gene3D" id="2.60.40.420">
    <property type="entry name" value="Cupredoxins - blue copper proteins"/>
    <property type="match status" value="1"/>
</dbReference>
<evidence type="ECO:0000256" key="14">
    <source>
        <dbReference type="SAM" id="Phobius"/>
    </source>
</evidence>
<evidence type="ECO:0000256" key="4">
    <source>
        <dbReference type="ARBA" id="ARBA00022660"/>
    </source>
</evidence>
<dbReference type="Pfam" id="PF00116">
    <property type="entry name" value="COX2"/>
    <property type="match status" value="1"/>
</dbReference>
<dbReference type="GO" id="GO:0016491">
    <property type="term" value="F:oxidoreductase activity"/>
    <property type="evidence" value="ECO:0007669"/>
    <property type="project" value="InterPro"/>
</dbReference>
<keyword evidence="6" id="KW-0479">Metal-binding</keyword>
<dbReference type="GO" id="GO:0004129">
    <property type="term" value="F:cytochrome-c oxidase activity"/>
    <property type="evidence" value="ECO:0007669"/>
    <property type="project" value="UniProtKB-EC"/>
</dbReference>
<keyword evidence="3" id="KW-0813">Transport</keyword>
<evidence type="ECO:0000256" key="5">
    <source>
        <dbReference type="ARBA" id="ARBA00022692"/>
    </source>
</evidence>
<evidence type="ECO:0000256" key="10">
    <source>
        <dbReference type="ARBA" id="ARBA00023136"/>
    </source>
</evidence>
<dbReference type="InterPro" id="IPR001505">
    <property type="entry name" value="Copper_CuA"/>
</dbReference>
<name>A0A176XGN4_AGRTU</name>
<dbReference type="InterPro" id="IPR008972">
    <property type="entry name" value="Cupredoxin"/>
</dbReference>
<evidence type="ECO:0000313" key="16">
    <source>
        <dbReference type="EMBL" id="OAE48968.1"/>
    </source>
</evidence>
<dbReference type="RefSeq" id="WP_063947613.1">
    <property type="nucleotide sequence ID" value="NZ_LXPS01000004.1"/>
</dbReference>
<proteinExistence type="inferred from homology"/>
<dbReference type="NCBIfam" id="TIGR02866">
    <property type="entry name" value="CoxB"/>
    <property type="match status" value="1"/>
</dbReference>
<dbReference type="InterPro" id="IPR014222">
    <property type="entry name" value="Cyt_c_oxidase_su2"/>
</dbReference>
<keyword evidence="7" id="KW-0249">Electron transport</keyword>
<dbReference type="InterPro" id="IPR045187">
    <property type="entry name" value="CcO_II"/>
</dbReference>
<reference evidence="16 17" key="1">
    <citation type="submission" date="2016-05" db="EMBL/GenBank/DDBJ databases">
        <authorList>
            <person name="Lavstsen T."/>
            <person name="Jespersen J.S."/>
        </authorList>
    </citation>
    <scope>NUCLEOTIDE SEQUENCE [LARGE SCALE GENOMIC DNA]</scope>
    <source>
        <strain evidence="16 17">KCJ1736</strain>
    </source>
</reference>
<organism evidence="16 17">
    <name type="scientific">Agrobacterium tumefaciens</name>
    <dbReference type="NCBI Taxonomy" id="358"/>
    <lineage>
        <taxon>Bacteria</taxon>
        <taxon>Pseudomonadati</taxon>
        <taxon>Pseudomonadota</taxon>
        <taxon>Alphaproteobacteria</taxon>
        <taxon>Hyphomicrobiales</taxon>
        <taxon>Rhizobiaceae</taxon>
        <taxon>Rhizobium/Agrobacterium group</taxon>
        <taxon>Agrobacterium</taxon>
        <taxon>Agrobacterium tumefaciens complex</taxon>
    </lineage>
</organism>
<sequence length="217" mass="23142">MLLLASGCAGDLSVLDPAGPASQKISVLWWVMFGGACAISLLVAALLALVFLSPRSIARIKPRHWLIGGGVAFPIPVLAALVFFSFLQGETLLPQSARDPVRISAVASMWKWEFAYETPTGTSESADIMHMPAGRDVVIEVTSRDVIHSFWVPRLGGKIDAVPGLTNKIALRAEQTGAFGGICAEYCGVGHAGMGFRVIAYDESEFLRVIGNLGQTQ</sequence>
<accession>A0A176XGN4</accession>
<evidence type="ECO:0000256" key="11">
    <source>
        <dbReference type="ARBA" id="ARBA00024688"/>
    </source>
</evidence>
<dbReference type="InterPro" id="IPR002429">
    <property type="entry name" value="CcO_II-like_C"/>
</dbReference>
<dbReference type="GO" id="GO:0005507">
    <property type="term" value="F:copper ion binding"/>
    <property type="evidence" value="ECO:0007669"/>
    <property type="project" value="InterPro"/>
</dbReference>
<evidence type="ECO:0000256" key="13">
    <source>
        <dbReference type="ARBA" id="ARBA00047816"/>
    </source>
</evidence>
<evidence type="ECO:0000256" key="3">
    <source>
        <dbReference type="ARBA" id="ARBA00022448"/>
    </source>
</evidence>
<keyword evidence="9" id="KW-0186">Copper</keyword>
<comment type="similarity">
    <text evidence="2">Belongs to the cytochrome c oxidase subunit 2 family.</text>
</comment>
<dbReference type="GO" id="GO:0042773">
    <property type="term" value="P:ATP synthesis coupled electron transport"/>
    <property type="evidence" value="ECO:0007669"/>
    <property type="project" value="TreeGrafter"/>
</dbReference>
<feature type="transmembrane region" description="Helical" evidence="14">
    <location>
        <begin position="27"/>
        <end position="52"/>
    </location>
</feature>